<dbReference type="InterPro" id="IPR013556">
    <property type="entry name" value="Flag_M-ring_C"/>
</dbReference>
<dbReference type="PANTHER" id="PTHR30046">
    <property type="entry name" value="FLAGELLAR M-RING PROTEIN"/>
    <property type="match status" value="1"/>
</dbReference>
<keyword evidence="8" id="KW-0975">Bacterial flagellum</keyword>
<evidence type="ECO:0000256" key="5">
    <source>
        <dbReference type="ARBA" id="ARBA00022692"/>
    </source>
</evidence>
<evidence type="ECO:0000259" key="12">
    <source>
        <dbReference type="Pfam" id="PF08345"/>
    </source>
</evidence>
<gene>
    <name evidence="13" type="primary">fliF</name>
    <name evidence="13" type="ORF">FAZ78_24180</name>
</gene>
<dbReference type="Pfam" id="PF08345">
    <property type="entry name" value="YscJ_FliF_C"/>
    <property type="match status" value="1"/>
</dbReference>
<dbReference type="Gene3D" id="3.30.300.30">
    <property type="match status" value="1"/>
</dbReference>
<evidence type="ECO:0000313" key="14">
    <source>
        <dbReference type="Proteomes" id="UP000306340"/>
    </source>
</evidence>
<feature type="transmembrane region" description="Helical" evidence="10">
    <location>
        <begin position="418"/>
        <end position="439"/>
    </location>
</feature>
<comment type="similarity">
    <text evidence="3">Belongs to the FliF family.</text>
</comment>
<dbReference type="PRINTS" id="PR01009">
    <property type="entry name" value="FLGMRINGFLIF"/>
</dbReference>
<dbReference type="RefSeq" id="WP_136794706.1">
    <property type="nucleotide sequence ID" value="NZ_SWAU01000465.1"/>
</dbReference>
<dbReference type="InterPro" id="IPR043427">
    <property type="entry name" value="YscJ/FliF"/>
</dbReference>
<feature type="domain" description="Flagellar M-ring N-terminal" evidence="11">
    <location>
        <begin position="38"/>
        <end position="207"/>
    </location>
</feature>
<evidence type="ECO:0000256" key="7">
    <source>
        <dbReference type="ARBA" id="ARBA00023136"/>
    </source>
</evidence>
<dbReference type="InterPro" id="IPR000067">
    <property type="entry name" value="FlgMring_FliF"/>
</dbReference>
<dbReference type="Proteomes" id="UP000306340">
    <property type="component" value="Unassembled WGS sequence"/>
</dbReference>
<name>A0A4U0YNX0_9RHOB</name>
<evidence type="ECO:0000256" key="4">
    <source>
        <dbReference type="ARBA" id="ARBA00022475"/>
    </source>
</evidence>
<feature type="region of interest" description="Disordered" evidence="9">
    <location>
        <begin position="256"/>
        <end position="324"/>
    </location>
</feature>
<feature type="non-terminal residue" evidence="13">
    <location>
        <position position="447"/>
    </location>
</feature>
<comment type="subcellular location">
    <subcellularLocation>
        <location evidence="1">Bacterial flagellum basal body</location>
    </subcellularLocation>
    <subcellularLocation>
        <location evidence="2">Cell membrane</location>
        <topology evidence="2">Multi-pass membrane protein</topology>
    </subcellularLocation>
</comment>
<evidence type="ECO:0000256" key="9">
    <source>
        <dbReference type="SAM" id="MobiDB-lite"/>
    </source>
</evidence>
<dbReference type="GO" id="GO:0009431">
    <property type="term" value="C:bacterial-type flagellum basal body, MS ring"/>
    <property type="evidence" value="ECO:0007669"/>
    <property type="project" value="InterPro"/>
</dbReference>
<evidence type="ECO:0000256" key="10">
    <source>
        <dbReference type="SAM" id="Phobius"/>
    </source>
</evidence>
<protein>
    <submittedName>
        <fullName evidence="13">Flagellar M-ring protein FliF</fullName>
    </submittedName>
</protein>
<keyword evidence="13" id="KW-0969">Cilium</keyword>
<dbReference type="GO" id="GO:0071973">
    <property type="term" value="P:bacterial-type flagellum-dependent cell motility"/>
    <property type="evidence" value="ECO:0007669"/>
    <property type="project" value="InterPro"/>
</dbReference>
<evidence type="ECO:0000256" key="1">
    <source>
        <dbReference type="ARBA" id="ARBA00004117"/>
    </source>
</evidence>
<comment type="caution">
    <text evidence="13">The sequence shown here is derived from an EMBL/GenBank/DDBJ whole genome shotgun (WGS) entry which is preliminary data.</text>
</comment>
<evidence type="ECO:0000313" key="13">
    <source>
        <dbReference type="EMBL" id="TKA94100.1"/>
    </source>
</evidence>
<evidence type="ECO:0000256" key="8">
    <source>
        <dbReference type="ARBA" id="ARBA00023143"/>
    </source>
</evidence>
<accession>A0A4U0YNX0</accession>
<dbReference type="InterPro" id="IPR006182">
    <property type="entry name" value="FliF_N_dom"/>
</dbReference>
<feature type="domain" description="Flagellar M-ring C-terminal" evidence="12">
    <location>
        <begin position="235"/>
        <end position="395"/>
    </location>
</feature>
<dbReference type="GO" id="GO:0003774">
    <property type="term" value="F:cytoskeletal motor activity"/>
    <property type="evidence" value="ECO:0007669"/>
    <property type="project" value="InterPro"/>
</dbReference>
<keyword evidence="13" id="KW-0966">Cell projection</keyword>
<evidence type="ECO:0000256" key="2">
    <source>
        <dbReference type="ARBA" id="ARBA00004651"/>
    </source>
</evidence>
<sequence length="447" mass="46769">MQNLLSLWNAMDARRRVIVLGATLAMFLAILGLSRMASAPSMALLYAGLDSAAAGEVVTALEQQQVPFEIRGNAIYVDGARRDELRMTLAGQGLPAAGAAGYELLDGLSGFGTTSQMFDAAYLRAKEGELARTILASPQIRAARVHIAQAPSQPFRRDERPTASVTVTSAGGSVSQAQARAFKHLVAAAVSGMLPADVAVVDSVGGLVRLGEEVEPGGDVPDRAEALRRNVERLLAARVGPGRAVVEVSLDVETERESIVEQTYDPQGRVPISSETQERSSSATQPAPGVTVASNLPQGDAAAGGEGKSSSSETRETVNFEVSQTQREVLRQPGAIRRLSVAVLVDGVKTTAEDGTVSWAPRPEEELAVLRDLVASAVGLDEQRGDKLTLRSLAFEPLPEVGTAASPGLLDAMGGINLMSVLQLAVLALVALVLGLFVLRPLLTGAA</sequence>
<keyword evidence="13" id="KW-0282">Flagellum</keyword>
<keyword evidence="4" id="KW-1003">Cell membrane</keyword>
<dbReference type="EMBL" id="SWAU01000465">
    <property type="protein sequence ID" value="TKA94100.1"/>
    <property type="molecule type" value="Genomic_DNA"/>
</dbReference>
<dbReference type="PANTHER" id="PTHR30046:SF0">
    <property type="entry name" value="FLAGELLAR M-RING PROTEIN"/>
    <property type="match status" value="1"/>
</dbReference>
<feature type="compositionally biased region" description="Polar residues" evidence="9">
    <location>
        <begin position="273"/>
        <end position="285"/>
    </location>
</feature>
<keyword evidence="5 10" id="KW-0812">Transmembrane</keyword>
<organism evidence="13 14">
    <name type="scientific">Cereibacter changlensis</name>
    <dbReference type="NCBI Taxonomy" id="402884"/>
    <lineage>
        <taxon>Bacteria</taxon>
        <taxon>Pseudomonadati</taxon>
        <taxon>Pseudomonadota</taxon>
        <taxon>Alphaproteobacteria</taxon>
        <taxon>Rhodobacterales</taxon>
        <taxon>Paracoccaceae</taxon>
        <taxon>Cereibacter</taxon>
    </lineage>
</organism>
<evidence type="ECO:0000256" key="3">
    <source>
        <dbReference type="ARBA" id="ARBA00007971"/>
    </source>
</evidence>
<dbReference type="NCBIfam" id="TIGR00206">
    <property type="entry name" value="fliF"/>
    <property type="match status" value="1"/>
</dbReference>
<dbReference type="AlphaFoldDB" id="A0A4U0YNX0"/>
<keyword evidence="6 10" id="KW-1133">Transmembrane helix</keyword>
<dbReference type="Pfam" id="PF01514">
    <property type="entry name" value="YscJ_FliF"/>
    <property type="match status" value="1"/>
</dbReference>
<reference evidence="13 14" key="1">
    <citation type="submission" date="2019-04" db="EMBL/GenBank/DDBJ databases">
        <title>Crypto-aerobic microbial life in anoxic (sulfidic) marine sediments.</title>
        <authorList>
            <person name="Bhattacharya S."/>
            <person name="Roy C."/>
            <person name="Mondal N."/>
            <person name="Sarkar J."/>
            <person name="Mandal S."/>
            <person name="Rameez M.J."/>
            <person name="Ghosh W."/>
        </authorList>
    </citation>
    <scope>NUCLEOTIDE SEQUENCE [LARGE SCALE GENOMIC DNA]</scope>
    <source>
        <strain evidence="13 14">SBBC</strain>
    </source>
</reference>
<dbReference type="InterPro" id="IPR045851">
    <property type="entry name" value="AMP-bd_C_sf"/>
</dbReference>
<evidence type="ECO:0000256" key="6">
    <source>
        <dbReference type="ARBA" id="ARBA00022989"/>
    </source>
</evidence>
<evidence type="ECO:0000259" key="11">
    <source>
        <dbReference type="Pfam" id="PF01514"/>
    </source>
</evidence>
<keyword evidence="7 10" id="KW-0472">Membrane</keyword>
<dbReference type="GO" id="GO:0005886">
    <property type="term" value="C:plasma membrane"/>
    <property type="evidence" value="ECO:0007669"/>
    <property type="project" value="UniProtKB-SubCell"/>
</dbReference>
<proteinExistence type="inferred from homology"/>